<organism evidence="1 2">
    <name type="scientific">Mycobacteroides salmoniphilum</name>
    <dbReference type="NCBI Taxonomy" id="404941"/>
    <lineage>
        <taxon>Bacteria</taxon>
        <taxon>Bacillati</taxon>
        <taxon>Actinomycetota</taxon>
        <taxon>Actinomycetes</taxon>
        <taxon>Mycobacteriales</taxon>
        <taxon>Mycobacteriaceae</taxon>
        <taxon>Mycobacteroides</taxon>
    </lineage>
</organism>
<sequence>MSVNEDCLTAEELKAVGGLRRLASRWPRSLMLASMDGELVVVRNDESRMDGANLDQDAIVAEIDGIPNTGGGW</sequence>
<dbReference type="Proteomes" id="UP000294604">
    <property type="component" value="Unassembled WGS sequence"/>
</dbReference>
<name>A0A4R8SZP3_9MYCO</name>
<gene>
    <name evidence="1" type="ORF">CCUG60884_00254</name>
</gene>
<protein>
    <submittedName>
        <fullName evidence="1">Uncharacterized protein</fullName>
    </submittedName>
</protein>
<accession>A0A4R8SZP3</accession>
<evidence type="ECO:0000313" key="2">
    <source>
        <dbReference type="Proteomes" id="UP000294604"/>
    </source>
</evidence>
<comment type="caution">
    <text evidence="1">The sequence shown here is derived from an EMBL/GenBank/DDBJ whole genome shotgun (WGS) entry which is preliminary data.</text>
</comment>
<reference evidence="1 2" key="1">
    <citation type="journal article" date="2019" name="Sci. Rep.">
        <title>Extended insight into the Mycobacterium chelonae-abscessus complex through whole genome sequencing of Mycobacterium salmoniphilum outbreak and Mycobacterium salmoniphilum-like strains.</title>
        <authorList>
            <person name="Behra P.R.K."/>
            <person name="Das S."/>
            <person name="Pettersson B.M.F."/>
            <person name="Shirreff L."/>
            <person name="DuCote T."/>
            <person name="Jacobsson K.G."/>
            <person name="Ennis D.G."/>
            <person name="Kirsebom L.A."/>
        </authorList>
    </citation>
    <scope>NUCLEOTIDE SEQUENCE [LARGE SCALE GENOMIC DNA]</scope>
    <source>
        <strain evidence="1 2">CCUG 60884</strain>
    </source>
</reference>
<proteinExistence type="predicted"/>
<dbReference type="AlphaFoldDB" id="A0A4R8SZP3"/>
<dbReference type="EMBL" id="PECL01000003">
    <property type="protein sequence ID" value="TEA09085.1"/>
    <property type="molecule type" value="Genomic_DNA"/>
</dbReference>
<dbReference type="RefSeq" id="WP_134080980.1">
    <property type="nucleotide sequence ID" value="NZ_PECL01000003.1"/>
</dbReference>
<evidence type="ECO:0000313" key="1">
    <source>
        <dbReference type="EMBL" id="TEA09085.1"/>
    </source>
</evidence>